<reference evidence="21" key="1">
    <citation type="submission" date="2018-09" db="EMBL/GenBank/DDBJ databases">
        <authorList>
            <person name="Zhu H."/>
        </authorList>
    </citation>
    <scope>NUCLEOTIDE SEQUENCE [LARGE SCALE GENOMIC DNA]</scope>
    <source>
        <strain evidence="21">K2W31S-8</strain>
    </source>
</reference>
<name>A0A385Z2G6_9PSED</name>
<protein>
    <recommendedName>
        <fullName evidence="7 18">Phosphatidate cytidylyltransferase</fullName>
        <ecNumber evidence="6 18">2.7.7.41</ecNumber>
    </recommendedName>
</protein>
<gene>
    <name evidence="20" type="ORF">D3880_06660</name>
</gene>
<keyword evidence="10 18" id="KW-0808">Transferase</keyword>
<keyword evidence="11 18" id="KW-0812">Transmembrane</keyword>
<feature type="transmembrane region" description="Helical" evidence="19">
    <location>
        <begin position="138"/>
        <end position="159"/>
    </location>
</feature>
<feature type="transmembrane region" description="Helical" evidence="19">
    <location>
        <begin position="256"/>
        <end position="274"/>
    </location>
</feature>
<feature type="transmembrane region" description="Helical" evidence="19">
    <location>
        <begin position="78"/>
        <end position="101"/>
    </location>
</feature>
<evidence type="ECO:0000256" key="19">
    <source>
        <dbReference type="SAM" id="Phobius"/>
    </source>
</evidence>
<sequence length="275" mass="29280">MLKQRIITALILLPIALGGFFLLDGGAFALFIAAVVTLGAWEWARLAGFMSRVARAAYAAVVGGLILLLYLSRETLPWLAGVILLAALLWWLFATVLVLGYPATSRFWTGTSARALIGLLILLPAWQGLVLLKEWPLANWLIIAVMVLVWAADIGAYFSGKAFGRRKLAPQVSPGKSWEGLLGGLLLSLLIAAAVGCYRQWAGADFIFGLLGAAAVVLISVVGDLTESMFKRQAGVKDSSNLLPGHGGVLDRIDSLTAAIPVFAVLLWIAGWGAL</sequence>
<dbReference type="GO" id="GO:0005886">
    <property type="term" value="C:plasma membrane"/>
    <property type="evidence" value="ECO:0007669"/>
    <property type="project" value="UniProtKB-SubCell"/>
</dbReference>
<dbReference type="Proteomes" id="UP000265560">
    <property type="component" value="Chromosome"/>
</dbReference>
<comment type="pathway">
    <text evidence="4">Lipid metabolism.</text>
</comment>
<dbReference type="PANTHER" id="PTHR46382">
    <property type="entry name" value="PHOSPHATIDATE CYTIDYLYLTRANSFERASE"/>
    <property type="match status" value="1"/>
</dbReference>
<evidence type="ECO:0000256" key="18">
    <source>
        <dbReference type="RuleBase" id="RU003938"/>
    </source>
</evidence>
<evidence type="ECO:0000256" key="7">
    <source>
        <dbReference type="ARBA" id="ARBA00019373"/>
    </source>
</evidence>
<evidence type="ECO:0000256" key="14">
    <source>
        <dbReference type="ARBA" id="ARBA00023098"/>
    </source>
</evidence>
<evidence type="ECO:0000256" key="12">
    <source>
        <dbReference type="ARBA" id="ARBA00022695"/>
    </source>
</evidence>
<dbReference type="EC" id="2.7.7.41" evidence="6 18"/>
<keyword evidence="17" id="KW-1208">Phospholipid metabolism</keyword>
<dbReference type="KEGG" id="pcav:D3880_06660"/>
<feature type="transmembrane region" description="Helical" evidence="19">
    <location>
        <begin position="56"/>
        <end position="72"/>
    </location>
</feature>
<evidence type="ECO:0000256" key="11">
    <source>
        <dbReference type="ARBA" id="ARBA00022692"/>
    </source>
</evidence>
<evidence type="ECO:0000256" key="5">
    <source>
        <dbReference type="ARBA" id="ARBA00010185"/>
    </source>
</evidence>
<keyword evidence="16" id="KW-0594">Phospholipid biosynthesis</keyword>
<dbReference type="Pfam" id="PF01148">
    <property type="entry name" value="CTP_transf_1"/>
    <property type="match status" value="1"/>
</dbReference>
<dbReference type="EMBL" id="CP032419">
    <property type="protein sequence ID" value="AYC32083.1"/>
    <property type="molecule type" value="Genomic_DNA"/>
</dbReference>
<dbReference type="GO" id="GO:0004605">
    <property type="term" value="F:phosphatidate cytidylyltransferase activity"/>
    <property type="evidence" value="ECO:0007669"/>
    <property type="project" value="UniProtKB-EC"/>
</dbReference>
<evidence type="ECO:0000256" key="10">
    <source>
        <dbReference type="ARBA" id="ARBA00022679"/>
    </source>
</evidence>
<keyword evidence="9" id="KW-0444">Lipid biosynthesis</keyword>
<evidence type="ECO:0000256" key="16">
    <source>
        <dbReference type="ARBA" id="ARBA00023209"/>
    </source>
</evidence>
<evidence type="ECO:0000313" key="21">
    <source>
        <dbReference type="Proteomes" id="UP000265560"/>
    </source>
</evidence>
<keyword evidence="21" id="KW-1185">Reference proteome</keyword>
<evidence type="ECO:0000256" key="15">
    <source>
        <dbReference type="ARBA" id="ARBA00023136"/>
    </source>
</evidence>
<evidence type="ECO:0000256" key="9">
    <source>
        <dbReference type="ARBA" id="ARBA00022516"/>
    </source>
</evidence>
<comment type="subcellular location">
    <subcellularLocation>
        <location evidence="2">Cell membrane</location>
        <topology evidence="2">Multi-pass membrane protein</topology>
    </subcellularLocation>
</comment>
<evidence type="ECO:0000256" key="2">
    <source>
        <dbReference type="ARBA" id="ARBA00004651"/>
    </source>
</evidence>
<evidence type="ECO:0000256" key="17">
    <source>
        <dbReference type="ARBA" id="ARBA00023264"/>
    </source>
</evidence>
<keyword evidence="14" id="KW-0443">Lipid metabolism</keyword>
<feature type="transmembrane region" description="Helical" evidence="19">
    <location>
        <begin position="207"/>
        <end position="225"/>
    </location>
</feature>
<dbReference type="PROSITE" id="PS01315">
    <property type="entry name" value="CDS"/>
    <property type="match status" value="1"/>
</dbReference>
<dbReference type="RefSeq" id="WP_119892705.1">
    <property type="nucleotide sequence ID" value="NZ_CP032419.1"/>
</dbReference>
<feature type="transmembrane region" description="Helical" evidence="19">
    <location>
        <begin position="113"/>
        <end position="132"/>
    </location>
</feature>
<dbReference type="GO" id="GO:0016024">
    <property type="term" value="P:CDP-diacylglycerol biosynthetic process"/>
    <property type="evidence" value="ECO:0007669"/>
    <property type="project" value="UniProtKB-UniPathway"/>
</dbReference>
<dbReference type="UniPathway" id="UPA00557">
    <property type="reaction ID" value="UER00614"/>
</dbReference>
<dbReference type="PANTHER" id="PTHR46382:SF1">
    <property type="entry name" value="PHOSPHATIDATE CYTIDYLYLTRANSFERASE"/>
    <property type="match status" value="1"/>
</dbReference>
<evidence type="ECO:0000256" key="6">
    <source>
        <dbReference type="ARBA" id="ARBA00012487"/>
    </source>
</evidence>
<feature type="transmembrane region" description="Helical" evidence="19">
    <location>
        <begin position="180"/>
        <end position="201"/>
    </location>
</feature>
<keyword evidence="8" id="KW-1003">Cell membrane</keyword>
<dbReference type="AlphaFoldDB" id="A0A385Z2G6"/>
<dbReference type="OrthoDB" id="9799199at2"/>
<evidence type="ECO:0000256" key="4">
    <source>
        <dbReference type="ARBA" id="ARBA00005189"/>
    </source>
</evidence>
<keyword evidence="15 19" id="KW-0472">Membrane</keyword>
<comment type="similarity">
    <text evidence="5 18">Belongs to the CDS family.</text>
</comment>
<evidence type="ECO:0000313" key="20">
    <source>
        <dbReference type="EMBL" id="AYC32083.1"/>
    </source>
</evidence>
<dbReference type="InterPro" id="IPR000374">
    <property type="entry name" value="PC_trans"/>
</dbReference>
<keyword evidence="12 18" id="KW-0548">Nucleotidyltransferase</keyword>
<proteinExistence type="inferred from homology"/>
<comment type="pathway">
    <text evidence="3 18">Phospholipid metabolism; CDP-diacylglycerol biosynthesis; CDP-diacylglycerol from sn-glycerol 3-phosphate: step 3/3.</text>
</comment>
<evidence type="ECO:0000256" key="3">
    <source>
        <dbReference type="ARBA" id="ARBA00005119"/>
    </source>
</evidence>
<keyword evidence="13 19" id="KW-1133">Transmembrane helix</keyword>
<evidence type="ECO:0000256" key="8">
    <source>
        <dbReference type="ARBA" id="ARBA00022475"/>
    </source>
</evidence>
<comment type="catalytic activity">
    <reaction evidence="1 18">
        <text>a 1,2-diacyl-sn-glycero-3-phosphate + CTP + H(+) = a CDP-1,2-diacyl-sn-glycerol + diphosphate</text>
        <dbReference type="Rhea" id="RHEA:16229"/>
        <dbReference type="ChEBI" id="CHEBI:15378"/>
        <dbReference type="ChEBI" id="CHEBI:33019"/>
        <dbReference type="ChEBI" id="CHEBI:37563"/>
        <dbReference type="ChEBI" id="CHEBI:58332"/>
        <dbReference type="ChEBI" id="CHEBI:58608"/>
        <dbReference type="EC" id="2.7.7.41"/>
    </reaction>
</comment>
<organism evidence="20 21">
    <name type="scientific">Pseudomonas cavernae</name>
    <dbReference type="NCBI Taxonomy" id="2320867"/>
    <lineage>
        <taxon>Bacteria</taxon>
        <taxon>Pseudomonadati</taxon>
        <taxon>Pseudomonadota</taxon>
        <taxon>Gammaproteobacteria</taxon>
        <taxon>Pseudomonadales</taxon>
        <taxon>Pseudomonadaceae</taxon>
        <taxon>Pseudomonas</taxon>
    </lineage>
</organism>
<evidence type="ECO:0000256" key="13">
    <source>
        <dbReference type="ARBA" id="ARBA00022989"/>
    </source>
</evidence>
<evidence type="ECO:0000256" key="1">
    <source>
        <dbReference type="ARBA" id="ARBA00001698"/>
    </source>
</evidence>
<accession>A0A385Z2G6</accession>